<evidence type="ECO:0000256" key="6">
    <source>
        <dbReference type="ARBA" id="ARBA00023242"/>
    </source>
</evidence>
<keyword evidence="2" id="KW-0479">Metal-binding</keyword>
<comment type="caution">
    <text evidence="10">The sequence shown here is derived from an EMBL/GenBank/DDBJ whole genome shotgun (WGS) entry which is preliminary data.</text>
</comment>
<dbReference type="GO" id="GO:0005634">
    <property type="term" value="C:nucleus"/>
    <property type="evidence" value="ECO:0007669"/>
    <property type="project" value="UniProtKB-SubCell"/>
</dbReference>
<reference evidence="10" key="1">
    <citation type="submission" date="2021-11" db="EMBL/GenBank/DDBJ databases">
        <authorList>
            <person name="Schell T."/>
        </authorList>
    </citation>
    <scope>NUCLEOTIDE SEQUENCE</scope>
    <source>
        <strain evidence="10">M5</strain>
    </source>
</reference>
<keyword evidence="11" id="KW-1185">Reference proteome</keyword>
<comment type="subcellular location">
    <subcellularLocation>
        <location evidence="1">Nucleus</location>
    </subcellularLocation>
</comment>
<feature type="region of interest" description="Disordered" evidence="8">
    <location>
        <begin position="63"/>
        <end position="97"/>
    </location>
</feature>
<organism evidence="10 11">
    <name type="scientific">Daphnia galeata</name>
    <dbReference type="NCBI Taxonomy" id="27404"/>
    <lineage>
        <taxon>Eukaryota</taxon>
        <taxon>Metazoa</taxon>
        <taxon>Ecdysozoa</taxon>
        <taxon>Arthropoda</taxon>
        <taxon>Crustacea</taxon>
        <taxon>Branchiopoda</taxon>
        <taxon>Diplostraca</taxon>
        <taxon>Cladocera</taxon>
        <taxon>Anomopoda</taxon>
        <taxon>Daphniidae</taxon>
        <taxon>Daphnia</taxon>
    </lineage>
</organism>
<keyword evidence="3" id="KW-0677">Repeat</keyword>
<dbReference type="Proteomes" id="UP000789390">
    <property type="component" value="Unassembled WGS sequence"/>
</dbReference>
<dbReference type="OrthoDB" id="6334376at2759"/>
<evidence type="ECO:0000313" key="11">
    <source>
        <dbReference type="Proteomes" id="UP000789390"/>
    </source>
</evidence>
<feature type="compositionally biased region" description="Polar residues" evidence="8">
    <location>
        <begin position="182"/>
        <end position="203"/>
    </location>
</feature>
<dbReference type="SMART" id="SM00355">
    <property type="entry name" value="ZnF_C2H2"/>
    <property type="match status" value="11"/>
</dbReference>
<dbReference type="PROSITE" id="PS00028">
    <property type="entry name" value="ZINC_FINGER_C2H2_1"/>
    <property type="match status" value="5"/>
</dbReference>
<dbReference type="EMBL" id="CAKKLH010000325">
    <property type="protein sequence ID" value="CAH0112343.1"/>
    <property type="molecule type" value="Genomic_DNA"/>
</dbReference>
<dbReference type="AlphaFoldDB" id="A0A8J2S302"/>
<keyword evidence="5" id="KW-0862">Zinc</keyword>
<dbReference type="PANTHER" id="PTHR24406">
    <property type="entry name" value="TRANSCRIPTIONAL REPRESSOR CTCFL-RELATED"/>
    <property type="match status" value="1"/>
</dbReference>
<dbReference type="InterPro" id="IPR013087">
    <property type="entry name" value="Znf_C2H2_type"/>
</dbReference>
<feature type="compositionally biased region" description="Polar residues" evidence="8">
    <location>
        <begin position="70"/>
        <end position="85"/>
    </location>
</feature>
<feature type="domain" description="C2H2-type" evidence="9">
    <location>
        <begin position="751"/>
        <end position="778"/>
    </location>
</feature>
<dbReference type="SUPFAM" id="SSF57667">
    <property type="entry name" value="beta-beta-alpha zinc fingers"/>
    <property type="match status" value="2"/>
</dbReference>
<evidence type="ECO:0000256" key="5">
    <source>
        <dbReference type="ARBA" id="ARBA00022833"/>
    </source>
</evidence>
<feature type="domain" description="C2H2-type" evidence="9">
    <location>
        <begin position="779"/>
        <end position="807"/>
    </location>
</feature>
<evidence type="ECO:0000256" key="8">
    <source>
        <dbReference type="SAM" id="MobiDB-lite"/>
    </source>
</evidence>
<gene>
    <name evidence="10" type="ORF">DGAL_LOCUS16058</name>
</gene>
<feature type="compositionally biased region" description="Basic and acidic residues" evidence="8">
    <location>
        <begin position="86"/>
        <end position="97"/>
    </location>
</feature>
<dbReference type="InterPro" id="IPR003604">
    <property type="entry name" value="Matrin/U1-like-C_Znf_C2H2"/>
</dbReference>
<dbReference type="GO" id="GO:0003676">
    <property type="term" value="F:nucleic acid binding"/>
    <property type="evidence" value="ECO:0007669"/>
    <property type="project" value="InterPro"/>
</dbReference>
<evidence type="ECO:0000256" key="2">
    <source>
        <dbReference type="ARBA" id="ARBA00022723"/>
    </source>
</evidence>
<dbReference type="Gene3D" id="3.30.160.60">
    <property type="entry name" value="Classic Zinc Finger"/>
    <property type="match status" value="3"/>
</dbReference>
<evidence type="ECO:0000313" key="10">
    <source>
        <dbReference type="EMBL" id="CAH0112343.1"/>
    </source>
</evidence>
<protein>
    <recommendedName>
        <fullName evidence="9">C2H2-type domain-containing protein</fullName>
    </recommendedName>
</protein>
<dbReference type="GO" id="GO:0008270">
    <property type="term" value="F:zinc ion binding"/>
    <property type="evidence" value="ECO:0007669"/>
    <property type="project" value="UniProtKB-KW"/>
</dbReference>
<proteinExistence type="predicted"/>
<keyword evidence="6" id="KW-0539">Nucleus</keyword>
<accession>A0A8J2S302</accession>
<dbReference type="SMART" id="SM00451">
    <property type="entry name" value="ZnF_U1"/>
    <property type="match status" value="5"/>
</dbReference>
<feature type="region of interest" description="Disordered" evidence="8">
    <location>
        <begin position="806"/>
        <end position="846"/>
    </location>
</feature>
<name>A0A8J2S302_9CRUS</name>
<evidence type="ECO:0000256" key="7">
    <source>
        <dbReference type="PROSITE-ProRule" id="PRU00042"/>
    </source>
</evidence>
<dbReference type="InterPro" id="IPR036236">
    <property type="entry name" value="Znf_C2H2_sf"/>
</dbReference>
<sequence>MEDEDTHYCLRCRATINGLDNYVDHRRQKCQSNSFITKPQDHVIPSHTSYLSMARNNSSSSLRNYLHVPSKSSNRSDPILSSSSNHEVEERYKSRHASENPLVTDLSVENSADDFMSHLGLCMVSSATWANDIHSEEPLRADDFFSLLELQSCKGTESGRQRPRRSTEPLVPSAEPLKSETEAIQNSDDQHDSTFTLGETTDLNSSHDSAVVEMTSNQDMTDHSGLLVASDVTSAFNSPEVTTNSSVPCSGMEVNCTNKTVTDIPSSDLVTSTPQSALLPYPSRGKWMPGLKPRVIHKAGSSVEYHCKPCNRRLTGRVVFEKHLQSELHFKRTAQQLETADGPKYGLRRSKVDSFVPTDPVEREIDVLQDEEDVDDPWLIKKQKNEGEKSAHRCPTCLVWVPKPLFGKHLVSRYHISRCRKHPERDRCILDYIHLIVLEAPFQCKICRFYCHSHADLLTHWKSEEHSECDRLDSAHRCGGAYFCSLCQVGQLDNDTMKLHLESEGHLNCVEIVHKSVAVVVSKLEPLQCHLCSLKRNPVNFRYRMALNQHLMSQHSVPAKTLTQYSSQNYSCDHCDFKTSSNWSFTHHRFNCQAAPSDETRYRCLICNLSFSTKREVMRHRSTQEHRDMATKTRGSYGTTVRLRSCPHCYNEFTDLASLKKHFLSDHPDLLPRCIRCGSTFALKQQLSAHRRAGCQVTEHERESLALACDSCSYRCRLKVDLLYHQALEHPKQFVSGKPSYGMAETSAVKYRCPECDQLYSSTAALKLHLKSHTGELAFRCHFCGRHFEREEERLAHIRQLHAPRLTIKDQSMTAPEGSRPREKGRKTHLTSSSSRAGAQVHLDDA</sequence>
<keyword evidence="4 7" id="KW-0863">Zinc-finger</keyword>
<evidence type="ECO:0000256" key="3">
    <source>
        <dbReference type="ARBA" id="ARBA00022737"/>
    </source>
</evidence>
<dbReference type="PROSITE" id="PS50157">
    <property type="entry name" value="ZINC_FINGER_C2H2_2"/>
    <property type="match status" value="3"/>
</dbReference>
<evidence type="ECO:0000259" key="9">
    <source>
        <dbReference type="PROSITE" id="PS50157"/>
    </source>
</evidence>
<feature type="domain" description="C2H2-type" evidence="9">
    <location>
        <begin position="672"/>
        <end position="705"/>
    </location>
</feature>
<feature type="region of interest" description="Disordered" evidence="8">
    <location>
        <begin position="155"/>
        <end position="203"/>
    </location>
</feature>
<dbReference type="InterPro" id="IPR050888">
    <property type="entry name" value="ZnF_C2H2-type_TF"/>
</dbReference>
<evidence type="ECO:0000256" key="4">
    <source>
        <dbReference type="ARBA" id="ARBA00022771"/>
    </source>
</evidence>
<evidence type="ECO:0000256" key="1">
    <source>
        <dbReference type="ARBA" id="ARBA00004123"/>
    </source>
</evidence>